<feature type="domain" description="Glycosyltransferase 2-like" evidence="5">
    <location>
        <begin position="25"/>
        <end position="180"/>
    </location>
</feature>
<dbReference type="InterPro" id="IPR029044">
    <property type="entry name" value="Nucleotide-diphossugar_trans"/>
</dbReference>
<dbReference type="PANTHER" id="PTHR43179:SF12">
    <property type="entry name" value="GALACTOFURANOSYLTRANSFERASE GLFT2"/>
    <property type="match status" value="1"/>
</dbReference>
<dbReference type="AlphaFoldDB" id="A0A3N4Z496"/>
<dbReference type="SUPFAM" id="SSF53448">
    <property type="entry name" value="Nucleotide-diphospho-sugar transferases"/>
    <property type="match status" value="1"/>
</dbReference>
<dbReference type="InterPro" id="IPR001173">
    <property type="entry name" value="Glyco_trans_2-like"/>
</dbReference>
<dbReference type="Proteomes" id="UP000280726">
    <property type="component" value="Unassembled WGS sequence"/>
</dbReference>
<accession>A0A3N4Z496</accession>
<evidence type="ECO:0000256" key="2">
    <source>
        <dbReference type="ARBA" id="ARBA00006739"/>
    </source>
</evidence>
<keyword evidence="7" id="KW-1185">Reference proteome</keyword>
<dbReference type="EMBL" id="RKRA01000001">
    <property type="protein sequence ID" value="RPF25900.1"/>
    <property type="molecule type" value="Genomic_DNA"/>
</dbReference>
<dbReference type="Gene3D" id="3.90.550.10">
    <property type="entry name" value="Spore Coat Polysaccharide Biosynthesis Protein SpsA, Chain A"/>
    <property type="match status" value="1"/>
</dbReference>
<dbReference type="InterPro" id="IPR006446">
    <property type="entry name" value="RhaTrfase"/>
</dbReference>
<comment type="caution">
    <text evidence="6">The sequence shown here is derived from an EMBL/GenBank/DDBJ whole genome shotgun (WGS) entry which is preliminary data.</text>
</comment>
<organism evidence="6 7">
    <name type="scientific">Georgenia muralis</name>
    <dbReference type="NCBI Taxonomy" id="154117"/>
    <lineage>
        <taxon>Bacteria</taxon>
        <taxon>Bacillati</taxon>
        <taxon>Actinomycetota</taxon>
        <taxon>Actinomycetes</taxon>
        <taxon>Micrococcales</taxon>
        <taxon>Bogoriellaceae</taxon>
        <taxon>Georgenia</taxon>
    </lineage>
</organism>
<comment type="similarity">
    <text evidence="2">Belongs to the glycosyltransferase 2 family.</text>
</comment>
<evidence type="ECO:0000256" key="1">
    <source>
        <dbReference type="ARBA" id="ARBA00004776"/>
    </source>
</evidence>
<dbReference type="NCBIfam" id="TIGR01556">
    <property type="entry name" value="rhamnosyltran"/>
    <property type="match status" value="1"/>
</dbReference>
<evidence type="ECO:0000313" key="7">
    <source>
        <dbReference type="Proteomes" id="UP000280726"/>
    </source>
</evidence>
<keyword evidence="4 6" id="KW-0808">Transferase</keyword>
<proteinExistence type="inferred from homology"/>
<keyword evidence="3" id="KW-0328">Glycosyltransferase</keyword>
<protein>
    <submittedName>
        <fullName evidence="6">Rhamnosyltransferase</fullName>
    </submittedName>
</protein>
<evidence type="ECO:0000313" key="6">
    <source>
        <dbReference type="EMBL" id="RPF25900.1"/>
    </source>
</evidence>
<gene>
    <name evidence="6" type="ORF">EDD32_0314</name>
</gene>
<sequence>MSSPGASAPDVAGVVAVVVTYRPDLARTRLLLEALAAQCGRVVVVDNGSSVTAALAEVCAHAGAELVPLPVNEGIARAQNVGIERATTLGAWAVLLSDQDSMPAPDMVDRLLDGLRRATAAGLRVGAVGPVSSDTRSATEQMVYVARRWGPRRARPEEAHDGLVEAAFLIASGCLVTVEALAAAGPMNEAWFIDHVDLEWGLRARRHGFDLLAVTDARLDHELGDRLARVPGRAQEVHVHAPVRNYYLARNTVLLIRSGLMPLGWSVGYVVWLAKYAAFNLVAVAPRRARATMLARGLRDGLLGRTGPLRR</sequence>
<evidence type="ECO:0000256" key="3">
    <source>
        <dbReference type="ARBA" id="ARBA00022676"/>
    </source>
</evidence>
<dbReference type="CDD" id="cd02526">
    <property type="entry name" value="GT2_RfbF_like"/>
    <property type="match status" value="1"/>
</dbReference>
<dbReference type="Pfam" id="PF00535">
    <property type="entry name" value="Glycos_transf_2"/>
    <property type="match status" value="1"/>
</dbReference>
<reference evidence="6 7" key="1">
    <citation type="submission" date="2018-11" db="EMBL/GenBank/DDBJ databases">
        <title>Sequencing the genomes of 1000 actinobacteria strains.</title>
        <authorList>
            <person name="Klenk H.-P."/>
        </authorList>
    </citation>
    <scope>NUCLEOTIDE SEQUENCE [LARGE SCALE GENOMIC DNA]</scope>
    <source>
        <strain evidence="6 7">DSM 14418</strain>
    </source>
</reference>
<comment type="pathway">
    <text evidence="1">Cell wall biogenesis; cell wall polysaccharide biosynthesis.</text>
</comment>
<dbReference type="GO" id="GO:0016757">
    <property type="term" value="F:glycosyltransferase activity"/>
    <property type="evidence" value="ECO:0007669"/>
    <property type="project" value="UniProtKB-KW"/>
</dbReference>
<evidence type="ECO:0000256" key="4">
    <source>
        <dbReference type="ARBA" id="ARBA00022679"/>
    </source>
</evidence>
<name>A0A3N4Z496_9MICO</name>
<evidence type="ECO:0000259" key="5">
    <source>
        <dbReference type="Pfam" id="PF00535"/>
    </source>
</evidence>
<dbReference type="PANTHER" id="PTHR43179">
    <property type="entry name" value="RHAMNOSYLTRANSFERASE WBBL"/>
    <property type="match status" value="1"/>
</dbReference>